<dbReference type="Gene3D" id="2.30.24.10">
    <property type="entry name" value="CAT RNA-binding domain"/>
    <property type="match status" value="1"/>
</dbReference>
<keyword evidence="1" id="KW-0677">Repeat</keyword>
<dbReference type="PANTHER" id="PTHR30185:SF16">
    <property type="entry name" value="PROTEIN GLCT"/>
    <property type="match status" value="1"/>
</dbReference>
<dbReference type="EMBL" id="JAPQES010000002">
    <property type="protein sequence ID" value="MCY6370440.1"/>
    <property type="molecule type" value="Genomic_DNA"/>
</dbReference>
<dbReference type="InterPro" id="IPR036634">
    <property type="entry name" value="PRD_sf"/>
</dbReference>
<accession>A0ABT4CN21</accession>
<dbReference type="PANTHER" id="PTHR30185">
    <property type="entry name" value="CRYPTIC BETA-GLUCOSIDE BGL OPERON ANTITERMINATOR"/>
    <property type="match status" value="1"/>
</dbReference>
<dbReference type="SUPFAM" id="SSF63520">
    <property type="entry name" value="PTS-regulatory domain, PRD"/>
    <property type="match status" value="2"/>
</dbReference>
<dbReference type="Pfam" id="PF00874">
    <property type="entry name" value="PRD"/>
    <property type="match status" value="2"/>
</dbReference>
<sequence length="273" mass="31884">MYVIKKVLNNNVVIAEKEDGEVILVGKAIGFDFKKKMSIPQDRIKSVFIKQKGERGHNYERLLQKIDNEVIGISEEIISLAEKELNVKLNEAIHLSLADHINFAFQRIKKGVKIENPFYNELKILYPKEFEIAQKALEMINVRFEHKLPEDEVGFICLHIRAAIMEQDVSRSLAYTKKIKEIMGLISKLLRKKLDINSFQYIRTLTHINFMIERVRDNKTIKNDLLDSIKKELYNEYSIAIKVALKIEDIFNIKVPEDEIGYIALHLRRLCED</sequence>
<dbReference type="SUPFAM" id="SSF50151">
    <property type="entry name" value="SacY-like RNA-binding domain"/>
    <property type="match status" value="1"/>
</dbReference>
<evidence type="ECO:0000259" key="2">
    <source>
        <dbReference type="PROSITE" id="PS51372"/>
    </source>
</evidence>
<dbReference type="Pfam" id="PF03123">
    <property type="entry name" value="CAT_RBD"/>
    <property type="match status" value="1"/>
</dbReference>
<dbReference type="InterPro" id="IPR036650">
    <property type="entry name" value="CAT_RNA-bd_dom_sf"/>
</dbReference>
<comment type="caution">
    <text evidence="3">The sequence shown here is derived from an EMBL/GenBank/DDBJ whole genome shotgun (WGS) entry which is preliminary data.</text>
</comment>
<keyword evidence="4" id="KW-1185">Reference proteome</keyword>
<organism evidence="3 4">
    <name type="scientific">Clostridium ganghwense</name>
    <dbReference type="NCBI Taxonomy" id="312089"/>
    <lineage>
        <taxon>Bacteria</taxon>
        <taxon>Bacillati</taxon>
        <taxon>Bacillota</taxon>
        <taxon>Clostridia</taxon>
        <taxon>Eubacteriales</taxon>
        <taxon>Clostridiaceae</taxon>
        <taxon>Clostridium</taxon>
    </lineage>
</organism>
<evidence type="ECO:0000313" key="4">
    <source>
        <dbReference type="Proteomes" id="UP001079657"/>
    </source>
</evidence>
<name>A0ABT4CN21_9CLOT</name>
<protein>
    <submittedName>
        <fullName evidence="3">PRD domain-containing protein</fullName>
    </submittedName>
</protein>
<dbReference type="PROSITE" id="PS51372">
    <property type="entry name" value="PRD_2"/>
    <property type="match status" value="2"/>
</dbReference>
<feature type="domain" description="PRD" evidence="2">
    <location>
        <begin position="172"/>
        <end position="273"/>
    </location>
</feature>
<dbReference type="InterPro" id="IPR011608">
    <property type="entry name" value="PRD"/>
</dbReference>
<dbReference type="InterPro" id="IPR004341">
    <property type="entry name" value="CAT_RNA-bd_dom"/>
</dbReference>
<feature type="domain" description="PRD" evidence="2">
    <location>
        <begin position="65"/>
        <end position="170"/>
    </location>
</feature>
<dbReference type="Proteomes" id="UP001079657">
    <property type="component" value="Unassembled WGS sequence"/>
</dbReference>
<reference evidence="3" key="1">
    <citation type="submission" date="2022-12" db="EMBL/GenBank/DDBJ databases">
        <authorList>
            <person name="Wang J."/>
        </authorList>
    </citation>
    <scope>NUCLEOTIDE SEQUENCE</scope>
    <source>
        <strain evidence="3">HY-42-06</strain>
    </source>
</reference>
<dbReference type="RefSeq" id="WP_268049641.1">
    <property type="nucleotide sequence ID" value="NZ_JAPQES010000002.1"/>
</dbReference>
<evidence type="ECO:0000256" key="1">
    <source>
        <dbReference type="ARBA" id="ARBA00022737"/>
    </source>
</evidence>
<dbReference type="Gene3D" id="1.10.1790.10">
    <property type="entry name" value="PRD domain"/>
    <property type="match status" value="2"/>
</dbReference>
<gene>
    <name evidence="3" type="ORF">OXH55_07305</name>
</gene>
<proteinExistence type="predicted"/>
<dbReference type="InterPro" id="IPR050661">
    <property type="entry name" value="BglG_antiterminators"/>
</dbReference>
<evidence type="ECO:0000313" key="3">
    <source>
        <dbReference type="EMBL" id="MCY6370440.1"/>
    </source>
</evidence>
<dbReference type="SMART" id="SM01061">
    <property type="entry name" value="CAT_RBD"/>
    <property type="match status" value="1"/>
</dbReference>